<keyword evidence="2" id="KW-0413">Isomerase</keyword>
<name>I9XFI8_RHILT</name>
<gene>
    <name evidence="2" type="ORF">Rleg9DRAFT_6902</name>
</gene>
<protein>
    <submittedName>
        <fullName evidence="2">Ketosteroid isomerase-like enzyme</fullName>
    </submittedName>
</protein>
<proteinExistence type="predicted"/>
<dbReference type="Proteomes" id="UP000005092">
    <property type="component" value="Unassembled WGS sequence"/>
</dbReference>
<feature type="domain" description="SnoaL-like" evidence="1">
    <location>
        <begin position="28"/>
        <end position="140"/>
    </location>
</feature>
<sequence length="189" mass="20670">MSFPSSSMPAESSIAEKVCAELICRTAEANAALMRGDIDAYRALNPHTADYTLMSPFGGRPTHEAELTQERWQAIGHFFANGTFEQEVVQAYASADMVVLAVIERCRVEVGGLPMQDWPLRVTLVYRREGAEWRLAHRHADPLAKGISLEQAGVLARGEALGCQPTRIFDELHPANSGSEMGGLSGSRR</sequence>
<dbReference type="EMBL" id="JH719381">
    <property type="protein sequence ID" value="EJB07881.1"/>
    <property type="molecule type" value="Genomic_DNA"/>
</dbReference>
<dbReference type="GO" id="GO:0016853">
    <property type="term" value="F:isomerase activity"/>
    <property type="evidence" value="ECO:0007669"/>
    <property type="project" value="UniProtKB-KW"/>
</dbReference>
<dbReference type="HOGENOM" id="CLU_108368_0_0_5"/>
<dbReference type="InterPro" id="IPR032710">
    <property type="entry name" value="NTF2-like_dom_sf"/>
</dbReference>
<evidence type="ECO:0000313" key="3">
    <source>
        <dbReference type="Proteomes" id="UP000005092"/>
    </source>
</evidence>
<organism evidence="2 3">
    <name type="scientific">Rhizobium leguminosarum bv. trifolii WSM597</name>
    <dbReference type="NCBI Taxonomy" id="754764"/>
    <lineage>
        <taxon>Bacteria</taxon>
        <taxon>Pseudomonadati</taxon>
        <taxon>Pseudomonadota</taxon>
        <taxon>Alphaproteobacteria</taxon>
        <taxon>Hyphomicrobiales</taxon>
        <taxon>Rhizobiaceae</taxon>
        <taxon>Rhizobium/Agrobacterium group</taxon>
        <taxon>Rhizobium</taxon>
    </lineage>
</organism>
<accession>I9XFI8</accession>
<dbReference type="Pfam" id="PF13474">
    <property type="entry name" value="SnoaL_3"/>
    <property type="match status" value="1"/>
</dbReference>
<evidence type="ECO:0000313" key="2">
    <source>
        <dbReference type="EMBL" id="EJB07881.1"/>
    </source>
</evidence>
<dbReference type="InterPro" id="IPR037401">
    <property type="entry name" value="SnoaL-like"/>
</dbReference>
<reference evidence="2 3" key="1">
    <citation type="submission" date="2012-02" db="EMBL/GenBank/DDBJ databases">
        <title>Improved High-Quality Draft Sequence of Rhizobium leguminosarum bv. trifolii WSM597.</title>
        <authorList>
            <consortium name="US DOE Joint Genome Institute"/>
            <person name="Lucas S."/>
            <person name="Han J."/>
            <person name="Lapidus A."/>
            <person name="Cheng J.-F."/>
            <person name="Goodwin L."/>
            <person name="Pitluck S."/>
            <person name="Peters L."/>
            <person name="Ovchinnikova G."/>
            <person name="Held B."/>
            <person name="Detter J.C."/>
            <person name="Han C."/>
            <person name="Tapia R."/>
            <person name="Land M."/>
            <person name="Hauser L."/>
            <person name="Kyrpides N."/>
            <person name="Ivanova N."/>
            <person name="Pagani I."/>
            <person name="Brau L."/>
            <person name="Yates R."/>
            <person name="O'Hara G."/>
            <person name="Rui T."/>
            <person name="Howieson J."/>
            <person name="Reeve W."/>
            <person name="Woyke T."/>
        </authorList>
    </citation>
    <scope>NUCLEOTIDE SEQUENCE [LARGE SCALE GENOMIC DNA]</scope>
    <source>
        <strain evidence="2 3">WSM597</strain>
    </source>
</reference>
<dbReference type="SUPFAM" id="SSF54427">
    <property type="entry name" value="NTF2-like"/>
    <property type="match status" value="1"/>
</dbReference>
<dbReference type="RefSeq" id="WP_003593780.1">
    <property type="nucleotide sequence ID" value="NZ_JH719381.1"/>
</dbReference>
<dbReference type="AlphaFoldDB" id="I9XFI8"/>
<evidence type="ECO:0000259" key="1">
    <source>
        <dbReference type="Pfam" id="PF13474"/>
    </source>
</evidence>
<dbReference type="Gene3D" id="3.10.450.50">
    <property type="match status" value="1"/>
</dbReference>